<dbReference type="Proteomes" id="UP000077875">
    <property type="component" value="Chromosome"/>
</dbReference>
<name>A0A172YB52_9GAMM</name>
<protein>
    <submittedName>
        <fullName evidence="1">Uncharacterized protein</fullName>
    </submittedName>
</protein>
<proteinExistence type="predicted"/>
<accession>A0A172YB52</accession>
<dbReference type="RefSeq" id="WP_064121428.1">
    <property type="nucleotide sequence ID" value="NZ_CP015243.1"/>
</dbReference>
<evidence type="ECO:0000313" key="2">
    <source>
        <dbReference type="Proteomes" id="UP000077875"/>
    </source>
</evidence>
<dbReference type="KEGG" id="haa:A5892_02345"/>
<reference evidence="1 2" key="1">
    <citation type="submission" date="2016-04" db="EMBL/GenBank/DDBJ databases">
        <title>Complete Genome Sequence of Halotalea alkalilenta IHB B 13600.</title>
        <authorList>
            <person name="Swarnkar M.K."/>
            <person name="Sharma A."/>
            <person name="Kaushal K."/>
            <person name="Soni R."/>
            <person name="Rana S."/>
            <person name="Singh A.K."/>
            <person name="Gulati A."/>
        </authorList>
    </citation>
    <scope>NUCLEOTIDE SEQUENCE [LARGE SCALE GENOMIC DNA]</scope>
    <source>
        <strain evidence="1 2">IHB B 13600</strain>
    </source>
</reference>
<dbReference type="STRING" id="376489.A5892_02345"/>
<keyword evidence="2" id="KW-1185">Reference proteome</keyword>
<organism evidence="1 2">
    <name type="scientific">Halotalea alkalilenta</name>
    <dbReference type="NCBI Taxonomy" id="376489"/>
    <lineage>
        <taxon>Bacteria</taxon>
        <taxon>Pseudomonadati</taxon>
        <taxon>Pseudomonadota</taxon>
        <taxon>Gammaproteobacteria</taxon>
        <taxon>Oceanospirillales</taxon>
        <taxon>Halomonadaceae</taxon>
        <taxon>Halotalea</taxon>
    </lineage>
</organism>
<gene>
    <name evidence="1" type="ORF">A5892_02345</name>
</gene>
<sequence>MRWPRDTIDRDLHNEIDSHKGVWDSRIGFGRRPTIRVADAFNACVAHGAPRDASARFDLGSEYGDVVPLGGTFECIESLG</sequence>
<dbReference type="AlphaFoldDB" id="A0A172YB52"/>
<dbReference type="EMBL" id="CP015243">
    <property type="protein sequence ID" value="ANF56448.1"/>
    <property type="molecule type" value="Genomic_DNA"/>
</dbReference>
<evidence type="ECO:0000313" key="1">
    <source>
        <dbReference type="EMBL" id="ANF56448.1"/>
    </source>
</evidence>